<evidence type="ECO:0000256" key="3">
    <source>
        <dbReference type="ARBA" id="ARBA00017926"/>
    </source>
</evidence>
<evidence type="ECO:0000256" key="4">
    <source>
        <dbReference type="ARBA" id="ARBA00022490"/>
    </source>
</evidence>
<organism evidence="10 11">
    <name type="scientific">Steinernema glaseri</name>
    <dbReference type="NCBI Taxonomy" id="37863"/>
    <lineage>
        <taxon>Eukaryota</taxon>
        <taxon>Metazoa</taxon>
        <taxon>Ecdysozoa</taxon>
        <taxon>Nematoda</taxon>
        <taxon>Chromadorea</taxon>
        <taxon>Rhabditida</taxon>
        <taxon>Tylenchina</taxon>
        <taxon>Panagrolaimomorpha</taxon>
        <taxon>Strongyloidoidea</taxon>
        <taxon>Steinernematidae</taxon>
        <taxon>Steinernema</taxon>
    </lineage>
</organism>
<dbReference type="GO" id="GO:0005786">
    <property type="term" value="C:signal recognition particle, endoplasmic reticulum targeting"/>
    <property type="evidence" value="ECO:0007669"/>
    <property type="project" value="UniProtKB-UniRule"/>
</dbReference>
<dbReference type="Gene3D" id="3.30.720.10">
    <property type="entry name" value="Signal recognition particle alu RNA binding heterodimer, srp9/1"/>
    <property type="match status" value="1"/>
</dbReference>
<evidence type="ECO:0000313" key="11">
    <source>
        <dbReference type="WBParaSite" id="L893_g25999.t1"/>
    </source>
</evidence>
<name>A0A1I7ZFR4_9BILA</name>
<dbReference type="GO" id="GO:0030942">
    <property type="term" value="F:endoplasmic reticulum signal peptide binding"/>
    <property type="evidence" value="ECO:0007669"/>
    <property type="project" value="UniProtKB-UniRule"/>
</dbReference>
<evidence type="ECO:0000256" key="6">
    <source>
        <dbReference type="ARBA" id="ARBA00023135"/>
    </source>
</evidence>
<dbReference type="GO" id="GO:0008312">
    <property type="term" value="F:7S RNA binding"/>
    <property type="evidence" value="ECO:0007669"/>
    <property type="project" value="UniProtKB-UniRule"/>
</dbReference>
<reference evidence="11" key="1">
    <citation type="submission" date="2016-11" db="UniProtKB">
        <authorList>
            <consortium name="WormBaseParasite"/>
        </authorList>
    </citation>
    <scope>IDENTIFICATION</scope>
</reference>
<protein>
    <recommendedName>
        <fullName evidence="3 8">Signal recognition particle 14 kDa protein</fullName>
        <shortName evidence="8">SRP14</shortName>
    </recommendedName>
</protein>
<evidence type="ECO:0000256" key="9">
    <source>
        <dbReference type="SAM" id="MobiDB-lite"/>
    </source>
</evidence>
<evidence type="ECO:0000256" key="5">
    <source>
        <dbReference type="ARBA" id="ARBA00022884"/>
    </source>
</evidence>
<keyword evidence="10" id="KW-1185">Reference proteome</keyword>
<evidence type="ECO:0000256" key="2">
    <source>
        <dbReference type="ARBA" id="ARBA00010349"/>
    </source>
</evidence>
<dbReference type="AlphaFoldDB" id="A0A1I7ZFR4"/>
<keyword evidence="6 8" id="KW-0733">Signal recognition particle</keyword>
<comment type="subcellular location">
    <subcellularLocation>
        <location evidence="1 8">Cytoplasm</location>
    </subcellularLocation>
</comment>
<proteinExistence type="inferred from homology"/>
<sequence length="108" mass="12429">MTGRLTPNAFLAQLGQMFDDSKLGGGSTVSITLKHYDGRDRPKPKDETKKDKAKKESWCLFRARFKDQKISCQVRQNESTNFQKTLKDMMLSKMDSLKKQQKKAKETP</sequence>
<evidence type="ECO:0000313" key="10">
    <source>
        <dbReference type="Proteomes" id="UP000095287"/>
    </source>
</evidence>
<comment type="subunit">
    <text evidence="8">Heterodimer with SRP9; binds RNA as heterodimer. Component of a signal recognition particle (SRP) complex that consists of a 7SL RNA molecule of 300 nucleotides and six protein subunits: SRP72, SRP68, SRP54, SRP19, SRP14 and SRP9.</text>
</comment>
<evidence type="ECO:0000256" key="7">
    <source>
        <dbReference type="ARBA" id="ARBA00023274"/>
    </source>
</evidence>
<dbReference type="GO" id="GO:0006614">
    <property type="term" value="P:SRP-dependent cotranslational protein targeting to membrane"/>
    <property type="evidence" value="ECO:0007669"/>
    <property type="project" value="UniProtKB-UniRule"/>
</dbReference>
<keyword evidence="4 8" id="KW-0963">Cytoplasm</keyword>
<evidence type="ECO:0000256" key="1">
    <source>
        <dbReference type="ARBA" id="ARBA00004496"/>
    </source>
</evidence>
<accession>A0A1I7ZFR4</accession>
<dbReference type="WBParaSite" id="L893_g25999.t1">
    <property type="protein sequence ID" value="L893_g25999.t1"/>
    <property type="gene ID" value="L893_g25999"/>
</dbReference>
<keyword evidence="5 8" id="KW-0694">RNA-binding</keyword>
<dbReference type="PANTHER" id="PTHR12013">
    <property type="entry name" value="SIGNAL RECOGNITION PARTICLE 14 KD PROTEIN"/>
    <property type="match status" value="1"/>
</dbReference>
<comment type="similarity">
    <text evidence="2 8">Belongs to the SRP14 family.</text>
</comment>
<dbReference type="SUPFAM" id="SSF54762">
    <property type="entry name" value="Signal recognition particle alu RNA binding heterodimer, SRP9/14"/>
    <property type="match status" value="1"/>
</dbReference>
<keyword evidence="7 8" id="KW-0687">Ribonucleoprotein</keyword>
<feature type="compositionally biased region" description="Basic and acidic residues" evidence="9">
    <location>
        <begin position="34"/>
        <end position="54"/>
    </location>
</feature>
<dbReference type="InterPro" id="IPR009018">
    <property type="entry name" value="Signal_recog_particle_SRP9/14"/>
</dbReference>
<dbReference type="Proteomes" id="UP000095287">
    <property type="component" value="Unplaced"/>
</dbReference>
<evidence type="ECO:0000256" key="8">
    <source>
        <dbReference type="RuleBase" id="RU368100"/>
    </source>
</evidence>
<comment type="function">
    <text evidence="8">Component of the signal recognition particle (SRP) complex, a ribonucleoprotein complex that mediates the cotranslational targeting of secretory and membrane proteins to the endoplasmic reticulum (ER). SRP9 together with SRP14 and the Alu portion of the SRP RNA, constitutes the elongation arrest domain of SRP. The complex of SRP9 and SRP14 is required for SRP RNA binding.</text>
</comment>
<feature type="region of interest" description="Disordered" evidence="9">
    <location>
        <begin position="23"/>
        <end position="54"/>
    </location>
</feature>
<dbReference type="Pfam" id="PF02290">
    <property type="entry name" value="SRP14"/>
    <property type="match status" value="1"/>
</dbReference>
<dbReference type="InterPro" id="IPR003210">
    <property type="entry name" value="Signal_recog_particle_SRP14"/>
</dbReference>